<dbReference type="eggNOG" id="COG1309">
    <property type="taxonomic scope" value="Bacteria"/>
</dbReference>
<feature type="DNA-binding region" description="H-T-H motif" evidence="2">
    <location>
        <begin position="40"/>
        <end position="59"/>
    </location>
</feature>
<dbReference type="AlphaFoldDB" id="Q2IDI3"/>
<dbReference type="OrthoDB" id="8479950at2"/>
<gene>
    <name evidence="4" type="ordered locus">Adeh_2875</name>
</gene>
<evidence type="ECO:0000256" key="2">
    <source>
        <dbReference type="PROSITE-ProRule" id="PRU00335"/>
    </source>
</evidence>
<dbReference type="PANTHER" id="PTHR30055:SF146">
    <property type="entry name" value="HTH-TYPE TRANSCRIPTIONAL DUAL REGULATOR CECR"/>
    <property type="match status" value="1"/>
</dbReference>
<name>Q2IDI3_ANADE</name>
<dbReference type="SUPFAM" id="SSF46689">
    <property type="entry name" value="Homeodomain-like"/>
    <property type="match status" value="1"/>
</dbReference>
<feature type="domain" description="HTH tetR-type" evidence="3">
    <location>
        <begin position="17"/>
        <end position="77"/>
    </location>
</feature>
<dbReference type="PROSITE" id="PS50977">
    <property type="entry name" value="HTH_TETR_2"/>
    <property type="match status" value="1"/>
</dbReference>
<dbReference type="GO" id="GO:0003700">
    <property type="term" value="F:DNA-binding transcription factor activity"/>
    <property type="evidence" value="ECO:0007669"/>
    <property type="project" value="TreeGrafter"/>
</dbReference>
<dbReference type="Pfam" id="PF14246">
    <property type="entry name" value="TetR_C_7"/>
    <property type="match status" value="1"/>
</dbReference>
<dbReference type="Gene3D" id="1.10.357.10">
    <property type="entry name" value="Tetracycline Repressor, domain 2"/>
    <property type="match status" value="1"/>
</dbReference>
<dbReference type="STRING" id="290397.Adeh_2875"/>
<dbReference type="Proteomes" id="UP000001935">
    <property type="component" value="Chromosome"/>
</dbReference>
<evidence type="ECO:0000313" key="5">
    <source>
        <dbReference type="Proteomes" id="UP000001935"/>
    </source>
</evidence>
<dbReference type="InterPro" id="IPR050109">
    <property type="entry name" value="HTH-type_TetR-like_transc_reg"/>
</dbReference>
<dbReference type="PRINTS" id="PR00455">
    <property type="entry name" value="HTHTETR"/>
</dbReference>
<dbReference type="PROSITE" id="PS01081">
    <property type="entry name" value="HTH_TETR_1"/>
    <property type="match status" value="1"/>
</dbReference>
<organism evidence="4 5">
    <name type="scientific">Anaeromyxobacter dehalogenans (strain 2CP-C)</name>
    <dbReference type="NCBI Taxonomy" id="290397"/>
    <lineage>
        <taxon>Bacteria</taxon>
        <taxon>Pseudomonadati</taxon>
        <taxon>Myxococcota</taxon>
        <taxon>Myxococcia</taxon>
        <taxon>Myxococcales</taxon>
        <taxon>Cystobacterineae</taxon>
        <taxon>Anaeromyxobacteraceae</taxon>
        <taxon>Anaeromyxobacter</taxon>
    </lineage>
</organism>
<dbReference type="PANTHER" id="PTHR30055">
    <property type="entry name" value="HTH-TYPE TRANSCRIPTIONAL REGULATOR RUTR"/>
    <property type="match status" value="1"/>
</dbReference>
<dbReference type="HOGENOM" id="CLU_069356_27_0_7"/>
<dbReference type="InterPro" id="IPR023772">
    <property type="entry name" value="DNA-bd_HTH_TetR-type_CS"/>
</dbReference>
<dbReference type="InterPro" id="IPR009057">
    <property type="entry name" value="Homeodomain-like_sf"/>
</dbReference>
<evidence type="ECO:0000256" key="1">
    <source>
        <dbReference type="ARBA" id="ARBA00023125"/>
    </source>
</evidence>
<dbReference type="RefSeq" id="WP_011421927.1">
    <property type="nucleotide sequence ID" value="NC_007760.1"/>
</dbReference>
<dbReference type="EMBL" id="CP000251">
    <property type="protein sequence ID" value="ABC82645.1"/>
    <property type="molecule type" value="Genomic_DNA"/>
</dbReference>
<keyword evidence="1 2" id="KW-0238">DNA-binding</keyword>
<dbReference type="Gene3D" id="1.10.10.60">
    <property type="entry name" value="Homeodomain-like"/>
    <property type="match status" value="1"/>
</dbReference>
<dbReference type="Pfam" id="PF00440">
    <property type="entry name" value="TetR_N"/>
    <property type="match status" value="1"/>
</dbReference>
<dbReference type="GO" id="GO:0000976">
    <property type="term" value="F:transcription cis-regulatory region binding"/>
    <property type="evidence" value="ECO:0007669"/>
    <property type="project" value="TreeGrafter"/>
</dbReference>
<proteinExistence type="predicted"/>
<evidence type="ECO:0000259" key="3">
    <source>
        <dbReference type="PROSITE" id="PS50977"/>
    </source>
</evidence>
<accession>Q2IDI3</accession>
<dbReference type="InterPro" id="IPR001647">
    <property type="entry name" value="HTH_TetR"/>
</dbReference>
<reference evidence="4" key="1">
    <citation type="submission" date="2006-01" db="EMBL/GenBank/DDBJ databases">
        <title>Complete sequence of Anaeromyxobacter dehalogenans 2CP-C.</title>
        <authorList>
            <consortium name="US DOE Joint Genome Institute"/>
            <person name="Copeland A."/>
            <person name="Lucas S."/>
            <person name="Lapidus A."/>
            <person name="Barry K."/>
            <person name="Detter J.C."/>
            <person name="Glavina T."/>
            <person name="Hammon N."/>
            <person name="Israni S."/>
            <person name="Pitluck S."/>
            <person name="Brettin T."/>
            <person name="Bruce D."/>
            <person name="Han C."/>
            <person name="Tapia R."/>
            <person name="Gilna P."/>
            <person name="Kiss H."/>
            <person name="Schmutz J."/>
            <person name="Larimer F."/>
            <person name="Land M."/>
            <person name="Kyrpides N."/>
            <person name="Anderson I."/>
            <person name="Sanford R.A."/>
            <person name="Ritalahti K.M."/>
            <person name="Thomas H.S."/>
            <person name="Kirby J.R."/>
            <person name="Zhulin I.B."/>
            <person name="Loeffler F.E."/>
            <person name="Richardson P."/>
        </authorList>
    </citation>
    <scope>NUCLEOTIDE SEQUENCE</scope>
    <source>
        <strain evidence="4">2CP-C</strain>
    </source>
</reference>
<evidence type="ECO:0000313" key="4">
    <source>
        <dbReference type="EMBL" id="ABC82645.1"/>
    </source>
</evidence>
<protein>
    <submittedName>
        <fullName evidence="4">Transcriptional regulator, TetR family</fullName>
    </submittedName>
</protein>
<dbReference type="InterPro" id="IPR039536">
    <property type="entry name" value="TetR_C_Proteobacteria"/>
</dbReference>
<sequence length="219" mass="24553">MRVKPARDERQEKADEPALRRRILEAAFTAFAELGYSRTSTREIATRAHVSKRDLYAHVGNKLQLLIECIRDRSARFPVAAELPDSTDREMLQAALTRFGQRFLTEVTDPDVVEVFRLAIAEANSAPEVARALEEFGREKARSALRGALTNARERAIVAGEPAAMTREFLALLWGDLAMNLLLRTVKTPNEREIAARSADAARALLALHPAPKRRRSRN</sequence>
<dbReference type="KEGG" id="ade:Adeh_2875"/>